<evidence type="ECO:0000313" key="3">
    <source>
        <dbReference type="Proteomes" id="UP001200430"/>
    </source>
</evidence>
<feature type="domain" description="Diol/glycerol dehydratase large subunit" evidence="1">
    <location>
        <begin position="4"/>
        <end position="555"/>
    </location>
</feature>
<dbReference type="InterPro" id="IPR003206">
    <property type="entry name" value="Diol/glycerol_deHydtase_lsu"/>
</dbReference>
<dbReference type="InterPro" id="IPR016176">
    <property type="entry name" value="Cbl-dep_enz_cat"/>
</dbReference>
<dbReference type="RefSeq" id="WP_236097596.1">
    <property type="nucleotide sequence ID" value="NZ_JAKGUD010000001.1"/>
</dbReference>
<sequence>MADKRSKRFEILENRPVHQDGFIGEWVDVGLIAMDSPNDPKPSVVVRDGLIVEMDGRPRKEFDMIEQFVADYCIDRSVAQEAMSKSSLELARMLVDISVPAKEVRRLFSGLTPAKMADVIGQMNIVEIMMAMQKMRARQTPGNQAHITSATDNPIMLCADAAEGALRGFMEEETTVAVARYAALNAISLLVGSQTGRPGVLTQDALEEAFELQIGMQGLTSYAETVSVYGTESVFVDGDDTPWSKAFLASAYASRGIKMRFTSGTGSEVQMGAAEGRSMLYLEARCIMVTKGAGVQGLQNGSISCIGVPGAVPSGLRAVAGENLITMIYGLEVASGNDQTFSHSDMRRTARTIPQMFSGADFIFSGYSGVPNKDNMFAGSNWDIEDVDDYLTLQRDFRVDGGLIPVAEDEVVACRNKAARALQAVYDELGFPAISDEEIEAATYGHSSSDMPPRNIPEDLKAAERVMTEMINGIDIIKALSKKGFREEAEALVRMMKQHVSGDYLQTSAWVDKEGGVWSAVNDPNSYQGPGTGYSMSEERWNQLKNVPWAIRAEDV</sequence>
<dbReference type="Gene3D" id="3.20.20.350">
    <property type="entry name" value="Diol/glycerol dehydratase, large subunit"/>
    <property type="match status" value="1"/>
</dbReference>
<organism evidence="2 3">
    <name type="scientific">Dethiosulfovibrio marinus</name>
    <dbReference type="NCBI Taxonomy" id="133532"/>
    <lineage>
        <taxon>Bacteria</taxon>
        <taxon>Thermotogati</taxon>
        <taxon>Synergistota</taxon>
        <taxon>Synergistia</taxon>
        <taxon>Synergistales</taxon>
        <taxon>Dethiosulfovibrionaceae</taxon>
        <taxon>Dethiosulfovibrio</taxon>
    </lineage>
</organism>
<name>A0ABS9EJ87_9BACT</name>
<proteinExistence type="predicted"/>
<comment type="caution">
    <text evidence="2">The sequence shown here is derived from an EMBL/GenBank/DDBJ whole genome shotgun (WGS) entry which is preliminary data.</text>
</comment>
<dbReference type="Pfam" id="PF02286">
    <property type="entry name" value="Dehydratase_LU"/>
    <property type="match status" value="1"/>
</dbReference>
<evidence type="ECO:0000313" key="2">
    <source>
        <dbReference type="EMBL" id="MCF4141267.1"/>
    </source>
</evidence>
<reference evidence="2 3" key="1">
    <citation type="submission" date="2022-01" db="EMBL/GenBank/DDBJ databases">
        <title>Dethiosulfovibrio faecalis sp. nov., a novel proteolytic, non-sulfur-reducing bacterium isolated from a marine aquaculture solid waste bioreactor.</title>
        <authorList>
            <person name="Grabowski S."/>
            <person name="Apolinario E."/>
            <person name="Schneider N."/>
            <person name="Marshall C.W."/>
            <person name="Sowers K.R."/>
        </authorList>
    </citation>
    <scope>NUCLEOTIDE SEQUENCE [LARGE SCALE GENOMIC DNA]</scope>
    <source>
        <strain evidence="2 3">DSM 12537</strain>
    </source>
</reference>
<accession>A0ABS9EJ87</accession>
<dbReference type="NCBIfam" id="NF011979">
    <property type="entry name" value="PRK15444.1"/>
    <property type="match status" value="1"/>
</dbReference>
<dbReference type="Proteomes" id="UP001200430">
    <property type="component" value="Unassembled WGS sequence"/>
</dbReference>
<dbReference type="EMBL" id="JAKGUD010000001">
    <property type="protein sequence ID" value="MCF4141267.1"/>
    <property type="molecule type" value="Genomic_DNA"/>
</dbReference>
<protein>
    <submittedName>
        <fullName evidence="2">Propanediol/glycerol family dehydratase large subunit</fullName>
    </submittedName>
</protein>
<evidence type="ECO:0000259" key="1">
    <source>
        <dbReference type="Pfam" id="PF02286"/>
    </source>
</evidence>
<dbReference type="SUPFAM" id="SSF51703">
    <property type="entry name" value="Cobalamin (vitamin B12)-dependent enzymes"/>
    <property type="match status" value="1"/>
</dbReference>
<dbReference type="InterPro" id="IPR036999">
    <property type="entry name" value="Diol/glycerol_deHase_lsu_sf"/>
</dbReference>
<gene>
    <name evidence="2" type="ORF">L2W38_00335</name>
</gene>
<keyword evidence="3" id="KW-1185">Reference proteome</keyword>